<dbReference type="GeneID" id="54574817"/>
<dbReference type="OrthoDB" id="206201at2759"/>
<feature type="domain" description="Inhibitor I9" evidence="9">
    <location>
        <begin position="33"/>
        <end position="107"/>
    </location>
</feature>
<keyword evidence="2 6" id="KW-0645">Protease</keyword>
<dbReference type="FunFam" id="3.40.50.200:FF:000014">
    <property type="entry name" value="Proteinase K"/>
    <property type="match status" value="1"/>
</dbReference>
<evidence type="ECO:0000256" key="2">
    <source>
        <dbReference type="ARBA" id="ARBA00022670"/>
    </source>
</evidence>
<dbReference type="PANTHER" id="PTHR43806">
    <property type="entry name" value="PEPTIDASE S8"/>
    <property type="match status" value="1"/>
</dbReference>
<organism evidence="10 11">
    <name type="scientific">Trematosphaeria pertusa</name>
    <dbReference type="NCBI Taxonomy" id="390896"/>
    <lineage>
        <taxon>Eukaryota</taxon>
        <taxon>Fungi</taxon>
        <taxon>Dikarya</taxon>
        <taxon>Ascomycota</taxon>
        <taxon>Pezizomycotina</taxon>
        <taxon>Dothideomycetes</taxon>
        <taxon>Pleosporomycetidae</taxon>
        <taxon>Pleosporales</taxon>
        <taxon>Massarineae</taxon>
        <taxon>Trematosphaeriaceae</taxon>
        <taxon>Trematosphaeria</taxon>
    </lineage>
</organism>
<accession>A0A6A6IN39</accession>
<feature type="signal peptide" evidence="7">
    <location>
        <begin position="1"/>
        <end position="17"/>
    </location>
</feature>
<dbReference type="RefSeq" id="XP_033686246.1">
    <property type="nucleotide sequence ID" value="XM_033821487.1"/>
</dbReference>
<dbReference type="InterPro" id="IPR022398">
    <property type="entry name" value="Peptidase_S8_His-AS"/>
</dbReference>
<keyword evidence="11" id="KW-1185">Reference proteome</keyword>
<evidence type="ECO:0000256" key="5">
    <source>
        <dbReference type="ARBA" id="ARBA00022825"/>
    </source>
</evidence>
<dbReference type="InterPro" id="IPR000209">
    <property type="entry name" value="Peptidase_S8/S53_dom"/>
</dbReference>
<dbReference type="PROSITE" id="PS51892">
    <property type="entry name" value="SUBTILASE"/>
    <property type="match status" value="1"/>
</dbReference>
<dbReference type="Proteomes" id="UP000800094">
    <property type="component" value="Unassembled WGS sequence"/>
</dbReference>
<dbReference type="EMBL" id="ML987193">
    <property type="protein sequence ID" value="KAF2251242.1"/>
    <property type="molecule type" value="Genomic_DNA"/>
</dbReference>
<dbReference type="InterPro" id="IPR036852">
    <property type="entry name" value="Peptidase_S8/S53_dom_sf"/>
</dbReference>
<dbReference type="SUPFAM" id="SSF54897">
    <property type="entry name" value="Protease propeptides/inhibitors"/>
    <property type="match status" value="1"/>
</dbReference>
<dbReference type="SUPFAM" id="SSF52743">
    <property type="entry name" value="Subtilisin-like"/>
    <property type="match status" value="1"/>
</dbReference>
<name>A0A6A6IN39_9PLEO</name>
<evidence type="ECO:0000256" key="3">
    <source>
        <dbReference type="ARBA" id="ARBA00022729"/>
    </source>
</evidence>
<dbReference type="InterPro" id="IPR010259">
    <property type="entry name" value="S8pro/Inhibitor_I9"/>
</dbReference>
<protein>
    <submittedName>
        <fullName evidence="10">Subtilisin-like protein</fullName>
    </submittedName>
</protein>
<evidence type="ECO:0000313" key="11">
    <source>
        <dbReference type="Proteomes" id="UP000800094"/>
    </source>
</evidence>
<sequence>MRVFFSVLAVFVTSIQAVSSILGLENAKAIPGSYIVVLKKGLSSTAISSHLSWADGILNTSDDGATPKTFDVNGFRGYTIRTTKSVASMLAESDQIDYIEADQTITIAAPVPSEPQKLSARDVQTGAPWGLGRISHRTKGSTDYAFSPSTGTYVYVIDTGVRITHQLFQGRASHGFNAVGGSNDDLNGHGTHVAGIASSQTYGVARFANIISVKALDDSGSTSISVLISGINWAVQDMQSKGRVGRATAVLAVGGSYSATLNQAVASGSNAGLFFAVVAGNSNTDAGGYSPASEPKACTVGGTTMDDAKMSTSNYGPLIDIFAPGWQIPSLWITSDTSTAVLSGTSMAAAHIAGLGAYFLALEGPRGAVELCERLREVATSNALSGVPTGTANLLAYNLSGL</sequence>
<dbReference type="PANTHER" id="PTHR43806:SF58">
    <property type="entry name" value="ALKALINE PROTEASE 1-RELATED"/>
    <property type="match status" value="1"/>
</dbReference>
<evidence type="ECO:0000256" key="4">
    <source>
        <dbReference type="ARBA" id="ARBA00022801"/>
    </source>
</evidence>
<feature type="active site" description="Charge relay system" evidence="6">
    <location>
        <position position="189"/>
    </location>
</feature>
<dbReference type="InterPro" id="IPR015500">
    <property type="entry name" value="Peptidase_S8_subtilisin-rel"/>
</dbReference>
<dbReference type="PRINTS" id="PR00723">
    <property type="entry name" value="SUBTILISIN"/>
</dbReference>
<dbReference type="GO" id="GO:0004252">
    <property type="term" value="F:serine-type endopeptidase activity"/>
    <property type="evidence" value="ECO:0007669"/>
    <property type="project" value="UniProtKB-UniRule"/>
</dbReference>
<dbReference type="InterPro" id="IPR050131">
    <property type="entry name" value="Peptidase_S8_subtilisin-like"/>
</dbReference>
<dbReference type="AlphaFoldDB" id="A0A6A6IN39"/>
<dbReference type="InterPro" id="IPR037045">
    <property type="entry name" value="S8pro/Inhibitor_I9_sf"/>
</dbReference>
<keyword evidence="4 6" id="KW-0378">Hydrolase</keyword>
<dbReference type="GO" id="GO:0005576">
    <property type="term" value="C:extracellular region"/>
    <property type="evidence" value="ECO:0007669"/>
    <property type="project" value="UniProtKB-ARBA"/>
</dbReference>
<evidence type="ECO:0000313" key="10">
    <source>
        <dbReference type="EMBL" id="KAF2251242.1"/>
    </source>
</evidence>
<evidence type="ECO:0000256" key="6">
    <source>
        <dbReference type="PROSITE-ProRule" id="PRU01240"/>
    </source>
</evidence>
<dbReference type="PROSITE" id="PS00136">
    <property type="entry name" value="SUBTILASE_ASP"/>
    <property type="match status" value="1"/>
</dbReference>
<keyword evidence="5 6" id="KW-0720">Serine protease</keyword>
<feature type="active site" description="Charge relay system" evidence="6">
    <location>
        <position position="346"/>
    </location>
</feature>
<dbReference type="Pfam" id="PF05922">
    <property type="entry name" value="Inhibitor_I9"/>
    <property type="match status" value="1"/>
</dbReference>
<feature type="chain" id="PRO_5025369913" evidence="7">
    <location>
        <begin position="18"/>
        <end position="402"/>
    </location>
</feature>
<dbReference type="Gene3D" id="3.40.50.200">
    <property type="entry name" value="Peptidase S8/S53 domain"/>
    <property type="match status" value="1"/>
</dbReference>
<dbReference type="InterPro" id="IPR023827">
    <property type="entry name" value="Peptidase_S8_Asp-AS"/>
</dbReference>
<evidence type="ECO:0000256" key="1">
    <source>
        <dbReference type="ARBA" id="ARBA00011073"/>
    </source>
</evidence>
<evidence type="ECO:0000259" key="9">
    <source>
        <dbReference type="Pfam" id="PF05922"/>
    </source>
</evidence>
<dbReference type="Gene3D" id="3.30.70.80">
    <property type="entry name" value="Peptidase S8 propeptide/proteinase inhibitor I9"/>
    <property type="match status" value="1"/>
</dbReference>
<feature type="active site" description="Charge relay system" evidence="6">
    <location>
        <position position="158"/>
    </location>
</feature>
<feature type="domain" description="Peptidase S8/S53" evidence="8">
    <location>
        <begin position="150"/>
        <end position="361"/>
    </location>
</feature>
<proteinExistence type="inferred from homology"/>
<comment type="similarity">
    <text evidence="1 6">Belongs to the peptidase S8 family.</text>
</comment>
<dbReference type="PROSITE" id="PS00137">
    <property type="entry name" value="SUBTILASE_HIS"/>
    <property type="match status" value="1"/>
</dbReference>
<dbReference type="GO" id="GO:0006508">
    <property type="term" value="P:proteolysis"/>
    <property type="evidence" value="ECO:0007669"/>
    <property type="project" value="UniProtKB-KW"/>
</dbReference>
<evidence type="ECO:0000256" key="7">
    <source>
        <dbReference type="SAM" id="SignalP"/>
    </source>
</evidence>
<reference evidence="10" key="1">
    <citation type="journal article" date="2020" name="Stud. Mycol.">
        <title>101 Dothideomycetes genomes: a test case for predicting lifestyles and emergence of pathogens.</title>
        <authorList>
            <person name="Haridas S."/>
            <person name="Albert R."/>
            <person name="Binder M."/>
            <person name="Bloem J."/>
            <person name="Labutti K."/>
            <person name="Salamov A."/>
            <person name="Andreopoulos B."/>
            <person name="Baker S."/>
            <person name="Barry K."/>
            <person name="Bills G."/>
            <person name="Bluhm B."/>
            <person name="Cannon C."/>
            <person name="Castanera R."/>
            <person name="Culley D."/>
            <person name="Daum C."/>
            <person name="Ezra D."/>
            <person name="Gonzalez J."/>
            <person name="Henrissat B."/>
            <person name="Kuo A."/>
            <person name="Liang C."/>
            <person name="Lipzen A."/>
            <person name="Lutzoni F."/>
            <person name="Magnuson J."/>
            <person name="Mondo S."/>
            <person name="Nolan M."/>
            <person name="Ohm R."/>
            <person name="Pangilinan J."/>
            <person name="Park H.-J."/>
            <person name="Ramirez L."/>
            <person name="Alfaro M."/>
            <person name="Sun H."/>
            <person name="Tritt A."/>
            <person name="Yoshinaga Y."/>
            <person name="Zwiers L.-H."/>
            <person name="Turgeon B."/>
            <person name="Goodwin S."/>
            <person name="Spatafora J."/>
            <person name="Crous P."/>
            <person name="Grigoriev I."/>
        </authorList>
    </citation>
    <scope>NUCLEOTIDE SEQUENCE</scope>
    <source>
        <strain evidence="10">CBS 122368</strain>
    </source>
</reference>
<gene>
    <name evidence="10" type="ORF">BU26DRAFT_279006</name>
</gene>
<dbReference type="InterPro" id="IPR034193">
    <property type="entry name" value="PCSK9_ProteinaseK-like"/>
</dbReference>
<keyword evidence="3 7" id="KW-0732">Signal</keyword>
<dbReference type="CDD" id="cd04077">
    <property type="entry name" value="Peptidases_S8_PCSK9_ProteinaseK_like"/>
    <property type="match status" value="1"/>
</dbReference>
<dbReference type="Pfam" id="PF00082">
    <property type="entry name" value="Peptidase_S8"/>
    <property type="match status" value="1"/>
</dbReference>
<evidence type="ECO:0000259" key="8">
    <source>
        <dbReference type="Pfam" id="PF00082"/>
    </source>
</evidence>